<evidence type="ECO:0008006" key="11">
    <source>
        <dbReference type="Google" id="ProtNLM"/>
    </source>
</evidence>
<proteinExistence type="inferred from homology"/>
<evidence type="ECO:0000256" key="7">
    <source>
        <dbReference type="ARBA" id="ARBA00023128"/>
    </source>
</evidence>
<keyword evidence="3" id="KW-0813">Transport</keyword>
<dbReference type="InterPro" id="IPR003197">
    <property type="entry name" value="QCR7"/>
</dbReference>
<dbReference type="InterPro" id="IPR036544">
    <property type="entry name" value="QCR7_sf"/>
</dbReference>
<dbReference type="GO" id="GO:0005743">
    <property type="term" value="C:mitochondrial inner membrane"/>
    <property type="evidence" value="ECO:0007669"/>
    <property type="project" value="UniProtKB-SubCell"/>
</dbReference>
<dbReference type="Pfam" id="PF02271">
    <property type="entry name" value="UCR_14kD"/>
    <property type="match status" value="1"/>
</dbReference>
<dbReference type="Proteomes" id="UP001230188">
    <property type="component" value="Unassembled WGS sequence"/>
</dbReference>
<evidence type="ECO:0000313" key="10">
    <source>
        <dbReference type="Proteomes" id="UP001230188"/>
    </source>
</evidence>
<keyword evidence="6" id="KW-0249">Electron transport</keyword>
<keyword evidence="8" id="KW-0472">Membrane</keyword>
<dbReference type="SUPFAM" id="SSF81524">
    <property type="entry name" value="14 kDa protein of cytochrome bc1 complex (Ubiquinol-cytochrome c reductase)"/>
    <property type="match status" value="1"/>
</dbReference>
<organism evidence="9 10">
    <name type="scientific">Chrysophaeum taylorii</name>
    <dbReference type="NCBI Taxonomy" id="2483200"/>
    <lineage>
        <taxon>Eukaryota</taxon>
        <taxon>Sar</taxon>
        <taxon>Stramenopiles</taxon>
        <taxon>Ochrophyta</taxon>
        <taxon>Pelagophyceae</taxon>
        <taxon>Pelagomonadales</taxon>
        <taxon>Pelagomonadaceae</taxon>
        <taxon>Chrysophaeum</taxon>
    </lineage>
</organism>
<dbReference type="PANTHER" id="PTHR12022">
    <property type="entry name" value="UBIQUINOL-CYTOCHROME C REDUCTASE COMPLEX 14 KD PROTEIN"/>
    <property type="match status" value="1"/>
</dbReference>
<dbReference type="EMBL" id="JAQMWT010000141">
    <property type="protein sequence ID" value="KAJ8609356.1"/>
    <property type="molecule type" value="Genomic_DNA"/>
</dbReference>
<dbReference type="Gene3D" id="1.10.1090.10">
    <property type="entry name" value="Cytochrome b-c1 complex subunit 7"/>
    <property type="match status" value="1"/>
</dbReference>
<keyword evidence="5" id="KW-0999">Mitochondrion inner membrane</keyword>
<evidence type="ECO:0000256" key="4">
    <source>
        <dbReference type="ARBA" id="ARBA00022660"/>
    </source>
</evidence>
<reference evidence="9" key="1">
    <citation type="submission" date="2023-01" db="EMBL/GenBank/DDBJ databases">
        <title>Metagenome sequencing of chrysophaentin producing Chrysophaeum taylorii.</title>
        <authorList>
            <person name="Davison J."/>
            <person name="Bewley C."/>
        </authorList>
    </citation>
    <scope>NUCLEOTIDE SEQUENCE</scope>
    <source>
        <strain evidence="9">NIES-1699</strain>
    </source>
</reference>
<evidence type="ECO:0000256" key="3">
    <source>
        <dbReference type="ARBA" id="ARBA00022448"/>
    </source>
</evidence>
<evidence type="ECO:0000313" key="9">
    <source>
        <dbReference type="EMBL" id="KAJ8609356.1"/>
    </source>
</evidence>
<comment type="subcellular location">
    <subcellularLocation>
        <location evidence="1">Mitochondrion inner membrane</location>
        <topology evidence="1">Peripheral membrane protein</topology>
        <orientation evidence="1">Matrix side</orientation>
    </subcellularLocation>
</comment>
<dbReference type="AlphaFoldDB" id="A0AAD7UJK3"/>
<keyword evidence="4" id="KW-0679">Respiratory chain</keyword>
<name>A0AAD7UJK3_9STRA</name>
<dbReference type="GO" id="GO:0045275">
    <property type="term" value="C:respiratory chain complex III"/>
    <property type="evidence" value="ECO:0007669"/>
    <property type="project" value="InterPro"/>
</dbReference>
<dbReference type="GO" id="GO:0006122">
    <property type="term" value="P:mitochondrial electron transport, ubiquinol to cytochrome c"/>
    <property type="evidence" value="ECO:0007669"/>
    <property type="project" value="InterPro"/>
</dbReference>
<evidence type="ECO:0000256" key="6">
    <source>
        <dbReference type="ARBA" id="ARBA00022982"/>
    </source>
</evidence>
<sequence length="111" mass="13316">MALLRLGNRLWLNFCKSYQASVVSSLNQYGLKYDDIKVEDEDYQKALSRMSPEELQLRARRFKRAFDIDVKRKYLPEDLQKLQQPLEPYATKLIDDAKERRIEREILNTYN</sequence>
<comment type="caution">
    <text evidence="9">The sequence shown here is derived from an EMBL/GenBank/DDBJ whole genome shotgun (WGS) entry which is preliminary data.</text>
</comment>
<keyword evidence="7" id="KW-0496">Mitochondrion</keyword>
<evidence type="ECO:0000256" key="1">
    <source>
        <dbReference type="ARBA" id="ARBA00004443"/>
    </source>
</evidence>
<evidence type="ECO:0000256" key="5">
    <source>
        <dbReference type="ARBA" id="ARBA00022792"/>
    </source>
</evidence>
<gene>
    <name evidence="9" type="ORF">CTAYLR_009293</name>
</gene>
<evidence type="ECO:0000256" key="8">
    <source>
        <dbReference type="ARBA" id="ARBA00023136"/>
    </source>
</evidence>
<comment type="similarity">
    <text evidence="2">Belongs to the UQCRB/QCR7 family.</text>
</comment>
<accession>A0AAD7UJK3</accession>
<evidence type="ECO:0000256" key="2">
    <source>
        <dbReference type="ARBA" id="ARBA00008554"/>
    </source>
</evidence>
<dbReference type="PANTHER" id="PTHR12022:SF0">
    <property type="entry name" value="CYTOCHROME B-C1 COMPLEX SUBUNIT 7"/>
    <property type="match status" value="1"/>
</dbReference>
<keyword evidence="10" id="KW-1185">Reference proteome</keyword>
<protein>
    <recommendedName>
        <fullName evidence="11">Cytochrome b-c1 complex subunit 7</fullName>
    </recommendedName>
</protein>